<accession>A0A420EUD3</accession>
<dbReference type="Gene3D" id="3.90.280.10">
    <property type="entry name" value="PEBP-like"/>
    <property type="match status" value="1"/>
</dbReference>
<dbReference type="InterPro" id="IPR008914">
    <property type="entry name" value="PEBP"/>
</dbReference>
<dbReference type="EMBL" id="RAQQ01000025">
    <property type="protein sequence ID" value="RKF24291.1"/>
    <property type="molecule type" value="Genomic_DNA"/>
</dbReference>
<dbReference type="OrthoDB" id="9797506at2"/>
<protein>
    <submittedName>
        <fullName evidence="2">YbhB/YbcL family Raf kinase inhibitor-like protein</fullName>
    </submittedName>
</protein>
<reference evidence="2 3" key="1">
    <citation type="journal article" date="2018" name="Int. J. Syst. Evol. Microbiol.">
        <title>Micromonospora globbae sp. nov., an endophytic actinomycete isolated from roots of Globba winitii C. H. Wright.</title>
        <authorList>
            <person name="Kuncharoen N."/>
            <person name="Pittayakhajonwut P."/>
            <person name="Tanasupawat S."/>
        </authorList>
    </citation>
    <scope>NUCLEOTIDE SEQUENCE [LARGE SCALE GENOMIC DNA]</scope>
    <source>
        <strain evidence="2 3">WPS1-2</strain>
    </source>
</reference>
<evidence type="ECO:0000256" key="1">
    <source>
        <dbReference type="ARBA" id="ARBA00007120"/>
    </source>
</evidence>
<dbReference type="SUPFAM" id="SSF49777">
    <property type="entry name" value="PEBP-like"/>
    <property type="match status" value="1"/>
</dbReference>
<proteinExistence type="inferred from homology"/>
<sequence length="180" mass="19303">MTLERPIAPDPYELLPTVPSFTLTSDDVQNGEPMDVRHAHPSVGGENLSPQLTWSDFPEGTRSFTVTCYDPDAPTGSGFWHWVLVNVPASVTQLPRGAGGAGGADLGGAFPVRNDYGEQGYGGAAPPAGDRPHRYVFAVHALDVDRLDLTPDASPAYVGFNLTFHTLARAVIRPTYQVTQ</sequence>
<dbReference type="NCBIfam" id="TIGR00481">
    <property type="entry name" value="YbhB/YbcL family Raf kinase inhibitor-like protein"/>
    <property type="match status" value="1"/>
</dbReference>
<dbReference type="AlphaFoldDB" id="A0A420EUD3"/>
<dbReference type="CDD" id="cd00865">
    <property type="entry name" value="PEBP_bact_arch"/>
    <property type="match status" value="1"/>
</dbReference>
<dbReference type="RefSeq" id="WP_120331434.1">
    <property type="nucleotide sequence ID" value="NZ_CP109307.1"/>
</dbReference>
<dbReference type="PANTHER" id="PTHR30289:SF1">
    <property type="entry name" value="PEBP (PHOSPHATIDYLETHANOLAMINE-BINDING PROTEIN) FAMILY PROTEIN"/>
    <property type="match status" value="1"/>
</dbReference>
<evidence type="ECO:0000313" key="3">
    <source>
        <dbReference type="Proteomes" id="UP000285744"/>
    </source>
</evidence>
<organism evidence="2 3">
    <name type="scientific">Micromonospora globbae</name>
    <dbReference type="NCBI Taxonomy" id="1894969"/>
    <lineage>
        <taxon>Bacteria</taxon>
        <taxon>Bacillati</taxon>
        <taxon>Actinomycetota</taxon>
        <taxon>Actinomycetes</taxon>
        <taxon>Micromonosporales</taxon>
        <taxon>Micromonosporaceae</taxon>
        <taxon>Micromonospora</taxon>
    </lineage>
</organism>
<dbReference type="InterPro" id="IPR005247">
    <property type="entry name" value="YbhB_YbcL/LppC-like"/>
</dbReference>
<comment type="caution">
    <text evidence="2">The sequence shown here is derived from an EMBL/GenBank/DDBJ whole genome shotgun (WGS) entry which is preliminary data.</text>
</comment>
<gene>
    <name evidence="2" type="ORF">D7I43_27245</name>
</gene>
<name>A0A420EUD3_9ACTN</name>
<comment type="similarity">
    <text evidence="1">Belongs to the UPF0098 family.</text>
</comment>
<dbReference type="Proteomes" id="UP000285744">
    <property type="component" value="Unassembled WGS sequence"/>
</dbReference>
<evidence type="ECO:0000313" key="2">
    <source>
        <dbReference type="EMBL" id="RKF24291.1"/>
    </source>
</evidence>
<dbReference type="PANTHER" id="PTHR30289">
    <property type="entry name" value="UNCHARACTERIZED PROTEIN YBCL-RELATED"/>
    <property type="match status" value="1"/>
</dbReference>
<dbReference type="Pfam" id="PF01161">
    <property type="entry name" value="PBP"/>
    <property type="match status" value="1"/>
</dbReference>
<dbReference type="InterPro" id="IPR036610">
    <property type="entry name" value="PEBP-like_sf"/>
</dbReference>